<gene>
    <name evidence="1" type="ORF">EJ05DRAFT_474736</name>
</gene>
<keyword evidence="2" id="KW-1185">Reference proteome</keyword>
<evidence type="ECO:0000313" key="1">
    <source>
        <dbReference type="EMBL" id="KAF2759657.1"/>
    </source>
</evidence>
<dbReference type="GeneID" id="54484718"/>
<protein>
    <submittedName>
        <fullName evidence="1">Uncharacterized protein</fullName>
    </submittedName>
</protein>
<proteinExistence type="predicted"/>
<reference evidence="1" key="1">
    <citation type="journal article" date="2020" name="Stud. Mycol.">
        <title>101 Dothideomycetes genomes: a test case for predicting lifestyles and emergence of pathogens.</title>
        <authorList>
            <person name="Haridas S."/>
            <person name="Albert R."/>
            <person name="Binder M."/>
            <person name="Bloem J."/>
            <person name="Labutti K."/>
            <person name="Salamov A."/>
            <person name="Andreopoulos B."/>
            <person name="Baker S."/>
            <person name="Barry K."/>
            <person name="Bills G."/>
            <person name="Bluhm B."/>
            <person name="Cannon C."/>
            <person name="Castanera R."/>
            <person name="Culley D."/>
            <person name="Daum C."/>
            <person name="Ezra D."/>
            <person name="Gonzalez J."/>
            <person name="Henrissat B."/>
            <person name="Kuo A."/>
            <person name="Liang C."/>
            <person name="Lipzen A."/>
            <person name="Lutzoni F."/>
            <person name="Magnuson J."/>
            <person name="Mondo S."/>
            <person name="Nolan M."/>
            <person name="Ohm R."/>
            <person name="Pangilinan J."/>
            <person name="Park H.-J."/>
            <person name="Ramirez L."/>
            <person name="Alfaro M."/>
            <person name="Sun H."/>
            <person name="Tritt A."/>
            <person name="Yoshinaga Y."/>
            <person name="Zwiers L.-H."/>
            <person name="Turgeon B."/>
            <person name="Goodwin S."/>
            <person name="Spatafora J."/>
            <person name="Crous P."/>
            <person name="Grigoriev I."/>
        </authorList>
    </citation>
    <scope>NUCLEOTIDE SEQUENCE</scope>
    <source>
        <strain evidence="1">CBS 121739</strain>
    </source>
</reference>
<dbReference type="AlphaFoldDB" id="A0A6A6WDM5"/>
<dbReference type="RefSeq" id="XP_033602108.1">
    <property type="nucleotide sequence ID" value="XM_033743664.1"/>
</dbReference>
<name>A0A6A6WDM5_9PEZI</name>
<sequence>MDFGATASSVLGLGAYWAAWDGGGCMAVDAMLLGLERCFGIMVTVFRRGQSENREERARPHVTFQKSGYTLTEDCRHGQYCGTQVTLRRERDTKGLSIDMQNILIIRPQAISS</sequence>
<organism evidence="1 2">
    <name type="scientific">Pseudovirgaria hyperparasitica</name>
    <dbReference type="NCBI Taxonomy" id="470096"/>
    <lineage>
        <taxon>Eukaryota</taxon>
        <taxon>Fungi</taxon>
        <taxon>Dikarya</taxon>
        <taxon>Ascomycota</taxon>
        <taxon>Pezizomycotina</taxon>
        <taxon>Dothideomycetes</taxon>
        <taxon>Dothideomycetes incertae sedis</taxon>
        <taxon>Acrospermales</taxon>
        <taxon>Acrospermaceae</taxon>
        <taxon>Pseudovirgaria</taxon>
    </lineage>
</organism>
<evidence type="ECO:0000313" key="2">
    <source>
        <dbReference type="Proteomes" id="UP000799437"/>
    </source>
</evidence>
<dbReference type="EMBL" id="ML996569">
    <property type="protein sequence ID" value="KAF2759657.1"/>
    <property type="molecule type" value="Genomic_DNA"/>
</dbReference>
<accession>A0A6A6WDM5</accession>
<dbReference type="Proteomes" id="UP000799437">
    <property type="component" value="Unassembled WGS sequence"/>
</dbReference>